<keyword evidence="8" id="KW-0449">Lipoprotein</keyword>
<dbReference type="PANTHER" id="PTHR30203:SF24">
    <property type="entry name" value="BLR4935 PROTEIN"/>
    <property type="match status" value="1"/>
</dbReference>
<evidence type="ECO:0000256" key="4">
    <source>
        <dbReference type="ARBA" id="ARBA00022692"/>
    </source>
</evidence>
<sequence length="443" mass="49079">MKDLELCVAAVEHERGCVAVCQALRRRSLAGARQLLRGSLVVSFWAWSALASALTLDDALRLAQNNAPSLTAESAKLHAATQAAIPAGELPDPKLVVGLQNFPIGGPNRGTLYGDDMTEQMIGIQQQVPSRDKRKARVELADATVERTAAQGRIERLNVRQATAQAWIRAYAVERKEALFKGFYQQNRLLQDSVRAQLAGGRGQASDAVIPKQEAAELAGREDELTQQRAQARAALKRWIGPAANEAPSGQLPNWTIDSHGYSHNLHQHPELQAFVPRTREAQARLQEAKAQKTSDWSWEVDYQHRGREYGDMVSLQLSFDLPIFPGRRQNPGIAAKQAEVDQLDAEREAATREHIQMLDDDLAGYQRLDRAVQRSQDSLVPLAEEKVALSLAGYRSGKGDLMTVVSARRELVEARFKQIDAIEQRALIGAQLYFAYEEPANE</sequence>
<feature type="coiled-coil region" evidence="9">
    <location>
        <begin position="334"/>
        <end position="361"/>
    </location>
</feature>
<accession>A0A1H5A401</accession>
<keyword evidence="11" id="KW-1185">Reference proteome</keyword>
<evidence type="ECO:0000256" key="7">
    <source>
        <dbReference type="ARBA" id="ARBA00023237"/>
    </source>
</evidence>
<organism evidence="10 11">
    <name type="scientific">Pseudomonas costantinii</name>
    <dbReference type="NCBI Taxonomy" id="168469"/>
    <lineage>
        <taxon>Bacteria</taxon>
        <taxon>Pseudomonadati</taxon>
        <taxon>Pseudomonadota</taxon>
        <taxon>Gammaproteobacteria</taxon>
        <taxon>Pseudomonadales</taxon>
        <taxon>Pseudomonadaceae</taxon>
        <taxon>Pseudomonas</taxon>
    </lineage>
</organism>
<comment type="similarity">
    <text evidence="2">Belongs to the outer membrane factor (OMF) (TC 1.B.17) family.</text>
</comment>
<proteinExistence type="inferred from homology"/>
<dbReference type="Gene3D" id="1.20.1600.10">
    <property type="entry name" value="Outer membrane efflux proteins (OEP)"/>
    <property type="match status" value="1"/>
</dbReference>
<comment type="subcellular location">
    <subcellularLocation>
        <location evidence="1">Cell outer membrane</location>
    </subcellularLocation>
</comment>
<evidence type="ECO:0000256" key="9">
    <source>
        <dbReference type="SAM" id="Coils"/>
    </source>
</evidence>
<keyword evidence="5" id="KW-0472">Membrane</keyword>
<dbReference type="Pfam" id="PF02321">
    <property type="entry name" value="OEP"/>
    <property type="match status" value="1"/>
</dbReference>
<evidence type="ECO:0000313" key="11">
    <source>
        <dbReference type="Proteomes" id="UP000182179"/>
    </source>
</evidence>
<evidence type="ECO:0000313" key="10">
    <source>
        <dbReference type="EMBL" id="SED36504.1"/>
    </source>
</evidence>
<gene>
    <name evidence="10" type="ORF">SAMN04515675_0859</name>
</gene>
<dbReference type="InterPro" id="IPR003423">
    <property type="entry name" value="OMP_efflux"/>
</dbReference>
<dbReference type="RefSeq" id="WP_235864674.1">
    <property type="nucleotide sequence ID" value="NZ_FNTS01000002.1"/>
</dbReference>
<dbReference type="SUPFAM" id="SSF56954">
    <property type="entry name" value="Outer membrane efflux proteins (OEP)"/>
    <property type="match status" value="1"/>
</dbReference>
<evidence type="ECO:0000256" key="6">
    <source>
        <dbReference type="ARBA" id="ARBA00023139"/>
    </source>
</evidence>
<evidence type="ECO:0000256" key="8">
    <source>
        <dbReference type="ARBA" id="ARBA00023288"/>
    </source>
</evidence>
<keyword evidence="7" id="KW-0998">Cell outer membrane</keyword>
<evidence type="ECO:0000256" key="3">
    <source>
        <dbReference type="ARBA" id="ARBA00022452"/>
    </source>
</evidence>
<protein>
    <submittedName>
        <fullName evidence="10">Outer membrane protein TolC</fullName>
    </submittedName>
</protein>
<keyword evidence="9" id="KW-0175">Coiled coil</keyword>
<dbReference type="EMBL" id="FNTS01000002">
    <property type="protein sequence ID" value="SED36504.1"/>
    <property type="molecule type" value="Genomic_DNA"/>
</dbReference>
<evidence type="ECO:0000256" key="2">
    <source>
        <dbReference type="ARBA" id="ARBA00007613"/>
    </source>
</evidence>
<reference evidence="10 11" key="1">
    <citation type="submission" date="2016-10" db="EMBL/GenBank/DDBJ databases">
        <authorList>
            <person name="Varghese N."/>
            <person name="Submissions S."/>
        </authorList>
    </citation>
    <scope>NUCLEOTIDE SEQUENCE [LARGE SCALE GENOMIC DNA]</scope>
    <source>
        <strain evidence="10 11">BS2773</strain>
    </source>
</reference>
<keyword evidence="4" id="KW-0812">Transmembrane</keyword>
<keyword evidence="6" id="KW-0564">Palmitate</keyword>
<comment type="caution">
    <text evidence="10">The sequence shown here is derived from an EMBL/GenBank/DDBJ whole genome shotgun (WGS) entry which is preliminary data.</text>
</comment>
<name>A0A1H5A401_9PSED</name>
<dbReference type="InterPro" id="IPR010131">
    <property type="entry name" value="MdtP/NodT-like"/>
</dbReference>
<dbReference type="Proteomes" id="UP000182179">
    <property type="component" value="Unassembled WGS sequence"/>
</dbReference>
<keyword evidence="3" id="KW-1134">Transmembrane beta strand</keyword>
<evidence type="ECO:0000256" key="5">
    <source>
        <dbReference type="ARBA" id="ARBA00023136"/>
    </source>
</evidence>
<evidence type="ECO:0000256" key="1">
    <source>
        <dbReference type="ARBA" id="ARBA00004442"/>
    </source>
</evidence>
<dbReference type="PANTHER" id="PTHR30203">
    <property type="entry name" value="OUTER MEMBRANE CATION EFFLUX PROTEIN"/>
    <property type="match status" value="1"/>
</dbReference>